<dbReference type="PROSITE" id="PS51186">
    <property type="entry name" value="GNAT"/>
    <property type="match status" value="1"/>
</dbReference>
<dbReference type="PANTHER" id="PTHR43072:SF23">
    <property type="entry name" value="UPF0039 PROTEIN C11D3.02C"/>
    <property type="match status" value="1"/>
</dbReference>
<dbReference type="PANTHER" id="PTHR43072">
    <property type="entry name" value="N-ACETYLTRANSFERASE"/>
    <property type="match status" value="1"/>
</dbReference>
<reference evidence="4 5" key="1">
    <citation type="submission" date="2018-10" db="EMBL/GenBank/DDBJ databases">
        <title>Bacillus Keqinensis sp. nov., a moderately halophilic bacterium isolated from a saline-alkaline lake.</title>
        <authorList>
            <person name="Wang H."/>
        </authorList>
    </citation>
    <scope>NUCLEOTIDE SEQUENCE [LARGE SCALE GENOMIC DNA]</scope>
    <source>
        <strain evidence="4 5">KQ-3</strain>
    </source>
</reference>
<accession>A0A3M7TR55</accession>
<gene>
    <name evidence="4" type="ORF">EBO34_15360</name>
</gene>
<dbReference type="Gene3D" id="3.40.630.30">
    <property type="match status" value="1"/>
</dbReference>
<evidence type="ECO:0000313" key="5">
    <source>
        <dbReference type="Proteomes" id="UP000278746"/>
    </source>
</evidence>
<name>A0A3M7TR55_9BACI</name>
<dbReference type="InterPro" id="IPR000182">
    <property type="entry name" value="GNAT_dom"/>
</dbReference>
<feature type="domain" description="N-acetyltransferase" evidence="3">
    <location>
        <begin position="1"/>
        <end position="156"/>
    </location>
</feature>
<protein>
    <submittedName>
        <fullName evidence="4">GNAT family N-acetyltransferase</fullName>
    </submittedName>
</protein>
<dbReference type="EMBL" id="RHIB01000003">
    <property type="protein sequence ID" value="RNA67179.1"/>
    <property type="molecule type" value="Genomic_DNA"/>
</dbReference>
<evidence type="ECO:0000256" key="2">
    <source>
        <dbReference type="ARBA" id="ARBA00023315"/>
    </source>
</evidence>
<evidence type="ECO:0000259" key="3">
    <source>
        <dbReference type="PROSITE" id="PS51186"/>
    </source>
</evidence>
<sequence length="156" mass="17782">MTIRTFEEKDKTFILKLAARFGEFEHVGWRDPREMSEAQLRLSVESIDTNKDHLFVAEKDDGRLLGYLEVDVHTDFFTQKKQGYIAAIAVSRDGEGTGVGKRLIKKAESWARAEGYGELVLGAFAANERAIAFYKRLGFQMDTVTMVKELRGREQD</sequence>
<dbReference type="CDD" id="cd04301">
    <property type="entry name" value="NAT_SF"/>
    <property type="match status" value="1"/>
</dbReference>
<dbReference type="Pfam" id="PF00583">
    <property type="entry name" value="Acetyltransf_1"/>
    <property type="match status" value="1"/>
</dbReference>
<proteinExistence type="predicted"/>
<dbReference type="GO" id="GO:0016747">
    <property type="term" value="F:acyltransferase activity, transferring groups other than amino-acyl groups"/>
    <property type="evidence" value="ECO:0007669"/>
    <property type="project" value="InterPro"/>
</dbReference>
<dbReference type="InterPro" id="IPR016181">
    <property type="entry name" value="Acyl_CoA_acyltransferase"/>
</dbReference>
<organism evidence="4 5">
    <name type="scientific">Alteribacter keqinensis</name>
    <dbReference type="NCBI Taxonomy" id="2483800"/>
    <lineage>
        <taxon>Bacteria</taxon>
        <taxon>Bacillati</taxon>
        <taxon>Bacillota</taxon>
        <taxon>Bacilli</taxon>
        <taxon>Bacillales</taxon>
        <taxon>Bacillaceae</taxon>
        <taxon>Alteribacter</taxon>
    </lineage>
</organism>
<dbReference type="SUPFAM" id="SSF55729">
    <property type="entry name" value="Acyl-CoA N-acyltransferases (Nat)"/>
    <property type="match status" value="1"/>
</dbReference>
<comment type="caution">
    <text evidence="4">The sequence shown here is derived from an EMBL/GenBank/DDBJ whole genome shotgun (WGS) entry which is preliminary data.</text>
</comment>
<keyword evidence="2" id="KW-0012">Acyltransferase</keyword>
<evidence type="ECO:0000313" key="4">
    <source>
        <dbReference type="EMBL" id="RNA67179.1"/>
    </source>
</evidence>
<keyword evidence="5" id="KW-1185">Reference proteome</keyword>
<dbReference type="Proteomes" id="UP000278746">
    <property type="component" value="Unassembled WGS sequence"/>
</dbReference>
<evidence type="ECO:0000256" key="1">
    <source>
        <dbReference type="ARBA" id="ARBA00022679"/>
    </source>
</evidence>
<dbReference type="AlphaFoldDB" id="A0A3M7TR55"/>
<dbReference type="OrthoDB" id="9797826at2"/>
<keyword evidence="1 4" id="KW-0808">Transferase</keyword>